<dbReference type="Pfam" id="PF03729">
    <property type="entry name" value="DUF308"/>
    <property type="match status" value="1"/>
</dbReference>
<feature type="transmembrane region" description="Helical" evidence="1">
    <location>
        <begin position="12"/>
        <end position="33"/>
    </location>
</feature>
<keyword evidence="1" id="KW-0812">Transmembrane</keyword>
<name>A0ABY8R6L7_PARBF</name>
<keyword evidence="3" id="KW-1185">Reference proteome</keyword>
<proteinExistence type="predicted"/>
<dbReference type="Proteomes" id="UP001239169">
    <property type="component" value="Chromosome"/>
</dbReference>
<dbReference type="EMBL" id="CP124685">
    <property type="protein sequence ID" value="WGX77085.1"/>
    <property type="molecule type" value="Genomic_DNA"/>
</dbReference>
<feature type="transmembrane region" description="Helical" evidence="1">
    <location>
        <begin position="39"/>
        <end position="57"/>
    </location>
</feature>
<reference evidence="2 3" key="1">
    <citation type="submission" date="2023-04" db="EMBL/GenBank/DDBJ databases">
        <title>Bacteria Genome Submission.</title>
        <authorList>
            <person name="Isaac P."/>
        </authorList>
    </citation>
    <scope>NUCLEOTIDE SEQUENCE [LARGE SCALE GENOMIC DNA]</scope>
    <source>
        <strain evidence="2 3">SampleS7P1</strain>
    </source>
</reference>
<gene>
    <name evidence="2" type="ORF">QJS64_08950</name>
</gene>
<feature type="transmembrane region" description="Helical" evidence="1">
    <location>
        <begin position="64"/>
        <end position="82"/>
    </location>
</feature>
<accession>A0ABY8R6L7</accession>
<evidence type="ECO:0000313" key="3">
    <source>
        <dbReference type="Proteomes" id="UP001239169"/>
    </source>
</evidence>
<sequence>MKVKTISPFTILLSSISVFIFGIVVLFNISFISKLTLNMISIYLLIIGILHILSYIFNRKNAMLGKLSLGILYIVLSLSIKLHPEFFRVSAIRIIGIYAFLNFLARITAALILYKTR</sequence>
<keyword evidence="1" id="KW-0472">Membrane</keyword>
<dbReference type="InterPro" id="IPR005325">
    <property type="entry name" value="DUF308_memb"/>
</dbReference>
<organism evidence="2 3">
    <name type="scientific">Paraclostridium bifermentans</name>
    <name type="common">Clostridium bifermentans</name>
    <dbReference type="NCBI Taxonomy" id="1490"/>
    <lineage>
        <taxon>Bacteria</taxon>
        <taxon>Bacillati</taxon>
        <taxon>Bacillota</taxon>
        <taxon>Clostridia</taxon>
        <taxon>Peptostreptococcales</taxon>
        <taxon>Peptostreptococcaceae</taxon>
        <taxon>Paraclostridium</taxon>
    </lineage>
</organism>
<evidence type="ECO:0000313" key="2">
    <source>
        <dbReference type="EMBL" id="WGX77085.1"/>
    </source>
</evidence>
<feature type="transmembrane region" description="Helical" evidence="1">
    <location>
        <begin position="94"/>
        <end position="114"/>
    </location>
</feature>
<protein>
    <submittedName>
        <fullName evidence="2">DUF308 domain-containing protein</fullName>
    </submittedName>
</protein>
<evidence type="ECO:0000256" key="1">
    <source>
        <dbReference type="SAM" id="Phobius"/>
    </source>
</evidence>
<keyword evidence="1" id="KW-1133">Transmembrane helix</keyword>